<dbReference type="AlphaFoldDB" id="A0A2R4QLR1"/>
<evidence type="ECO:0000256" key="5">
    <source>
        <dbReference type="ARBA" id="ARBA00023669"/>
    </source>
</evidence>
<evidence type="ECO:0000313" key="10">
    <source>
        <dbReference type="EMBL" id="AVY53699.1"/>
    </source>
</evidence>
<dbReference type="GO" id="GO:0110102">
    <property type="term" value="P:ribulose bisphosphate carboxylase complex assembly"/>
    <property type="evidence" value="ECO:0007669"/>
    <property type="project" value="UniProtKB-UniRule"/>
</dbReference>
<comment type="domain">
    <text evidence="8">The homodimer has 2 functional domains, a central cleft essential for production of soluble RbcL in which the RbcL peptide binds, and a polar surface which plays a role in correct RbcL subunit arrangement.</text>
</comment>
<dbReference type="GO" id="GO:0044183">
    <property type="term" value="F:protein folding chaperone"/>
    <property type="evidence" value="ECO:0007669"/>
    <property type="project" value="InterPro"/>
</dbReference>
<evidence type="ECO:0000256" key="3">
    <source>
        <dbReference type="ARBA" id="ARBA00023186"/>
    </source>
</evidence>
<reference evidence="10" key="1">
    <citation type="submission" date="2017-01" db="EMBL/GenBank/DDBJ databases">
        <title>Oculatellaceae fam. nov., a new family in the Synechococcales (Cyanobacteria).</title>
        <authorList>
            <person name="Mai T."/>
            <person name="Johansen J.R."/>
            <person name="Pietrasiak N."/>
            <person name="Bohunicka M."/>
        </authorList>
    </citation>
    <scope>NUCLEOTIDE SEQUENCE</scope>
    <source>
        <strain evidence="10">GSE-TBD-MK9-06B</strain>
    </source>
</reference>
<organism evidence="10">
    <name type="scientific">Leptolyngbyaceae cyanobacterium GSE-TBD-MK9-06B</name>
    <dbReference type="NCBI Taxonomy" id="2138095"/>
    <lineage>
        <taxon>Bacteria</taxon>
        <taxon>Bacillati</taxon>
        <taxon>Cyanobacteriota</taxon>
        <taxon>Cyanophyceae</taxon>
        <taxon>Leptolyngbyales</taxon>
        <taxon>Leptolyngbyaceae</taxon>
    </lineage>
</organism>
<keyword evidence="3 8" id="KW-0143">Chaperone</keyword>
<dbReference type="SUPFAM" id="SSF158615">
    <property type="entry name" value="RbcX-like"/>
    <property type="match status" value="1"/>
</dbReference>
<keyword evidence="2 8" id="KW-0602">Photosynthesis</keyword>
<keyword evidence="1 8" id="KW-0963">Cytoplasm</keyword>
<evidence type="ECO:0000256" key="6">
    <source>
        <dbReference type="ARBA" id="ARBA00023866"/>
    </source>
</evidence>
<dbReference type="NCBIfam" id="NF047598">
    <property type="entry name" value="ChaprRbcXCyano"/>
    <property type="match status" value="1"/>
</dbReference>
<dbReference type="InterPro" id="IPR038052">
    <property type="entry name" value="Chaperonin_RbcX_sf"/>
</dbReference>
<dbReference type="HAMAP" id="MF_00855">
    <property type="entry name" value="RbcX"/>
    <property type="match status" value="1"/>
</dbReference>
<dbReference type="GO" id="GO:0015977">
    <property type="term" value="P:carbon fixation"/>
    <property type="evidence" value="ECO:0007669"/>
    <property type="project" value="UniProtKB-UniRule"/>
</dbReference>
<dbReference type="InterPro" id="IPR003435">
    <property type="entry name" value="Chaperonin_RcbX"/>
</dbReference>
<dbReference type="PANTHER" id="PTHR33791">
    <property type="entry name" value="CHAPERONIN-LIKE RBCX PROTEIN 1, CHLOROPLASTIC"/>
    <property type="match status" value="1"/>
</dbReference>
<dbReference type="Pfam" id="PF02341">
    <property type="entry name" value="RbcX"/>
    <property type="match status" value="1"/>
</dbReference>
<keyword evidence="7" id="KW-1283">Bacterial microcompartment</keyword>
<comment type="function">
    <text evidence="8">An RbcL-specific chaperone. The central cleft of the RbcX homodimer (RbcX2) binds the C-terminus of an RbcL monomer, stabilizing the C-terminus and probably preventing its reassociation with chaperonin GroEL-ES. At the same time the peripheral region of RbcX2 binds a second RbcL monomer, bridging the RbcL homodimers in the correct orientation. The RbcX2(2)-bound RbcL dimers then assemble into the RbcL8 core (RbcL8-(RbcX2)8). RbcS binding triggers the release of RbcX2.</text>
</comment>
<comment type="subunit">
    <text evidence="8">Homodimer. Interacts with the exposed C-terminal peptide of RbcL via its central cleft, contacts a second RbcL monomer via its peripheral polar surface.</text>
</comment>
<dbReference type="GO" id="GO:0015979">
    <property type="term" value="P:photosynthesis"/>
    <property type="evidence" value="ECO:0007669"/>
    <property type="project" value="UniProtKB-KW"/>
</dbReference>
<protein>
    <recommendedName>
        <fullName evidence="6 8">RuBisCO chaperone RbcX</fullName>
    </recommendedName>
</protein>
<accession>A0A2R4QLR1</accession>
<comment type="similarity">
    <text evidence="8">Belongs to the RbcX family.</text>
</comment>
<evidence type="ECO:0000256" key="1">
    <source>
        <dbReference type="ARBA" id="ARBA00022490"/>
    </source>
</evidence>
<evidence type="ECO:0000256" key="8">
    <source>
        <dbReference type="HAMAP-Rule" id="MF_00855"/>
    </source>
</evidence>
<dbReference type="InterPro" id="IPR046381">
    <property type="entry name" value="RbcX"/>
</dbReference>
<keyword evidence="5 8" id="KW-1282">Carboxysome</keyword>
<proteinExistence type="inferred from homology"/>
<name>A0A2R4QLR1_9CYAN</name>
<evidence type="ECO:0000256" key="4">
    <source>
        <dbReference type="ARBA" id="ARBA00023300"/>
    </source>
</evidence>
<evidence type="ECO:0000256" key="9">
    <source>
        <dbReference type="SAM" id="MobiDB-lite"/>
    </source>
</evidence>
<dbReference type="GO" id="GO:0005737">
    <property type="term" value="C:cytoplasm"/>
    <property type="evidence" value="ECO:0007669"/>
    <property type="project" value="UniProtKB-SubCell"/>
</dbReference>
<feature type="region of interest" description="Disordered" evidence="9">
    <location>
        <begin position="96"/>
        <end position="140"/>
    </location>
</feature>
<comment type="subcellular location">
    <subcellularLocation>
        <location evidence="8">Carboxysome</location>
    </subcellularLocation>
    <subcellularLocation>
        <location evidence="8">Cytoplasm</location>
    </subcellularLocation>
    <text evidence="8">Most protein is cytoplasmic, but some is in the carboxysome.</text>
</comment>
<dbReference type="GO" id="GO:0031470">
    <property type="term" value="C:carboxysome"/>
    <property type="evidence" value="ECO:0007669"/>
    <property type="project" value="UniProtKB-SubCell"/>
</dbReference>
<evidence type="ECO:0000256" key="2">
    <source>
        <dbReference type="ARBA" id="ARBA00022531"/>
    </source>
</evidence>
<dbReference type="EMBL" id="KY498260">
    <property type="protein sequence ID" value="AVY53699.1"/>
    <property type="molecule type" value="Genomic_DNA"/>
</dbReference>
<dbReference type="PANTHER" id="PTHR33791:SF1">
    <property type="entry name" value="RUBISCO CHAPERONE RBCX"/>
    <property type="match status" value="1"/>
</dbReference>
<dbReference type="Gene3D" id="1.10.1200.210">
    <property type="entry name" value="Chaperonin-like RbcX"/>
    <property type="match status" value="1"/>
</dbReference>
<evidence type="ECO:0000256" key="7">
    <source>
        <dbReference type="ARBA" id="ARBA00024446"/>
    </source>
</evidence>
<gene>
    <name evidence="8 10" type="primary">rbcX</name>
</gene>
<sequence length="140" mass="16241">MDLKKIAKDTTKTLITYLTYQAVRVVFEQLDETEPKRAYWLHQFAARETIKDGEVFLEALFRERQDLAFRILTVREHIAEELADFLPELLRTSMQQANTSQRKQQLERMTQVVDPEASNIQSEPLPDAVSDVESVAEAEE</sequence>
<keyword evidence="4 8" id="KW-0120">Carbon dioxide fixation</keyword>